<dbReference type="FunFam" id="3.30.230.70:FF:000001">
    <property type="entry name" value="Polyribonucleotide nucleotidyltransferase"/>
    <property type="match status" value="1"/>
</dbReference>
<dbReference type="NCBIfam" id="TIGR03591">
    <property type="entry name" value="polynuc_phos"/>
    <property type="match status" value="1"/>
</dbReference>
<dbReference type="InterPro" id="IPR003029">
    <property type="entry name" value="S1_domain"/>
</dbReference>
<reference evidence="9" key="1">
    <citation type="submission" date="2020-11" db="EMBL/GenBank/DDBJ databases">
        <authorList>
            <person name="Tran Van P."/>
        </authorList>
    </citation>
    <scope>NUCLEOTIDE SEQUENCE</scope>
</reference>
<dbReference type="FunFam" id="2.40.50.140:FF:000113">
    <property type="entry name" value="polyribonucleotide nucleotidyltransferase 1, mitochondrial"/>
    <property type="match status" value="1"/>
</dbReference>
<dbReference type="InterPro" id="IPR012162">
    <property type="entry name" value="PNPase"/>
</dbReference>
<dbReference type="GO" id="GO:0000965">
    <property type="term" value="P:mitochondrial RNA 3'-end processing"/>
    <property type="evidence" value="ECO:0007669"/>
    <property type="project" value="TreeGrafter"/>
</dbReference>
<dbReference type="SUPFAM" id="SSF55666">
    <property type="entry name" value="Ribonuclease PH domain 2-like"/>
    <property type="match status" value="2"/>
</dbReference>
<evidence type="ECO:0000256" key="4">
    <source>
        <dbReference type="ARBA" id="ARBA00022695"/>
    </source>
</evidence>
<dbReference type="InterPro" id="IPR012340">
    <property type="entry name" value="NA-bd_OB-fold"/>
</dbReference>
<dbReference type="InterPro" id="IPR020568">
    <property type="entry name" value="Ribosomal_Su5_D2-typ_SF"/>
</dbReference>
<dbReference type="InterPro" id="IPR004087">
    <property type="entry name" value="KH_dom"/>
</dbReference>
<dbReference type="InterPro" id="IPR036456">
    <property type="entry name" value="PNPase_PH_RNA-bd_sf"/>
</dbReference>
<dbReference type="InterPro" id="IPR036345">
    <property type="entry name" value="ExoRNase_PH_dom2_sf"/>
</dbReference>
<feature type="domain" description="S1 motif" evidence="8">
    <location>
        <begin position="637"/>
        <end position="708"/>
    </location>
</feature>
<dbReference type="AlphaFoldDB" id="A0A7R9Q6L6"/>
<comment type="similarity">
    <text evidence="1">Belongs to the polyribonucleotide nucleotidyltransferase family.</text>
</comment>
<evidence type="ECO:0000256" key="3">
    <source>
        <dbReference type="ARBA" id="ARBA00022679"/>
    </source>
</evidence>
<dbReference type="CDD" id="cd11364">
    <property type="entry name" value="RNase_PH_PNPase_2"/>
    <property type="match status" value="1"/>
</dbReference>
<gene>
    <name evidence="9" type="ORF">OSB1V03_LOCUS14536</name>
</gene>
<evidence type="ECO:0000256" key="2">
    <source>
        <dbReference type="ARBA" id="ARBA00012416"/>
    </source>
</evidence>
<dbReference type="EC" id="2.7.7.8" evidence="2"/>
<feature type="non-terminal residue" evidence="9">
    <location>
        <position position="1"/>
    </location>
</feature>
<dbReference type="PANTHER" id="PTHR11252">
    <property type="entry name" value="POLYRIBONUCLEOTIDE NUCLEOTIDYLTRANSFERASE"/>
    <property type="match status" value="1"/>
</dbReference>
<dbReference type="EMBL" id="CAJPIZ010014050">
    <property type="protein sequence ID" value="CAG2114570.1"/>
    <property type="molecule type" value="Genomic_DNA"/>
</dbReference>
<dbReference type="GO" id="GO:0000175">
    <property type="term" value="F:3'-5'-RNA exonuclease activity"/>
    <property type="evidence" value="ECO:0007669"/>
    <property type="project" value="TreeGrafter"/>
</dbReference>
<dbReference type="Proteomes" id="UP000759131">
    <property type="component" value="Unassembled WGS sequence"/>
</dbReference>
<keyword evidence="4" id="KW-0548">Nucleotidyltransferase</keyword>
<dbReference type="InterPro" id="IPR036612">
    <property type="entry name" value="KH_dom_type_1_sf"/>
</dbReference>
<dbReference type="PROSITE" id="PS50126">
    <property type="entry name" value="S1"/>
    <property type="match status" value="1"/>
</dbReference>
<keyword evidence="3" id="KW-0808">Transferase</keyword>
<sequence>RTMRISSGRLARLADGCAVVSCGDTNVMVVAVHKPTPRPGYASFVPLTVDYRHKYSAGGRIPANRLRREVGAPSEREVLGARLVDRSVRPLFPRGYNHETQLVCNLLSVDGANDPDLLAINSASAALALSDIPWNGPIGAVRVALTRGDNELITCPTRKEMEAAALNVVVTCQESGHVTMLEAFANEPVLEPQLVKTLHKAVNECKLLVRQLKSLQESAGKPKREVDEWPKGVQYEWYTDELYRAVKEYVLLIETPIREVFSDYSHDKFSRDKANEVIQTTATDQLRQRFGADMEGHIADAMHTCIKRLYAEMVATGHKRCDGRLTSELRPITCDVDLYRPLHGSALFQRGLTQVLCSLTFDSLDSAWKSDPFSVLTGGLKEKNFMLHYEFPQYATNQTGASGVGRREIGHGSLAERALRSVVPVEHPFTIRLNCEVLESNGSSSMASVCAGSLALMDAGVEIAAPVAGVAMGLVKHGDDYRVLTDIMGLEDHFGEMDFKIAGTRKAFTALQLDCKLADGLPFPVLVEAIQKSSAAKHEIIKIMNATRGEPRKRTDTDNRPVNESIDIPAHRRARVFGSGGYTVRKLNEDLGVRLTVDEEDVNRYTMYAPNRQALADAKELIQSIIDEPSEPTLEFGAIYTARIVELRENGVLVQLYPTMTPTLLHVSQLDVRKVIHPSALDLHVGQEIEVKYFGRDPVSGHMRLSRKVLQTTEQYKRNLIQEKVNKD</sequence>
<protein>
    <recommendedName>
        <fullName evidence="2">polyribonucleotide nucleotidyltransferase</fullName>
        <ecNumber evidence="2">2.7.7.8</ecNumber>
    </recommendedName>
    <alternativeName>
        <fullName evidence="6">Polynucleotide phosphorylase 1</fullName>
    </alternativeName>
</protein>
<keyword evidence="10" id="KW-1185">Reference proteome</keyword>
<dbReference type="GO" id="GO:0005829">
    <property type="term" value="C:cytosol"/>
    <property type="evidence" value="ECO:0007669"/>
    <property type="project" value="TreeGrafter"/>
</dbReference>
<dbReference type="SUPFAM" id="SSF46915">
    <property type="entry name" value="Polynucleotide phosphorylase/guanosine pentaphosphate synthase (PNPase/GPSI), domain 3"/>
    <property type="match status" value="1"/>
</dbReference>
<dbReference type="GO" id="GO:0004654">
    <property type="term" value="F:polyribonucleotide nucleotidyltransferase activity"/>
    <property type="evidence" value="ECO:0007669"/>
    <property type="project" value="UniProtKB-EC"/>
</dbReference>
<dbReference type="Gene3D" id="3.30.1370.10">
    <property type="entry name" value="K Homology domain, type 1"/>
    <property type="match status" value="1"/>
</dbReference>
<evidence type="ECO:0000313" key="10">
    <source>
        <dbReference type="Proteomes" id="UP000759131"/>
    </source>
</evidence>
<evidence type="ECO:0000256" key="5">
    <source>
        <dbReference type="ARBA" id="ARBA00022884"/>
    </source>
</evidence>
<dbReference type="EMBL" id="OC868625">
    <property type="protein sequence ID" value="CAD7634140.1"/>
    <property type="molecule type" value="Genomic_DNA"/>
</dbReference>
<dbReference type="InterPro" id="IPR004088">
    <property type="entry name" value="KH_dom_type_1"/>
</dbReference>
<evidence type="ECO:0000313" key="9">
    <source>
        <dbReference type="EMBL" id="CAD7634140.1"/>
    </source>
</evidence>
<dbReference type="Pfam" id="PF00013">
    <property type="entry name" value="KH_1"/>
    <property type="match status" value="1"/>
</dbReference>
<proteinExistence type="inferred from homology"/>
<dbReference type="GO" id="GO:0003723">
    <property type="term" value="F:RNA binding"/>
    <property type="evidence" value="ECO:0007669"/>
    <property type="project" value="UniProtKB-UniRule"/>
</dbReference>
<dbReference type="Gene3D" id="2.40.50.140">
    <property type="entry name" value="Nucleic acid-binding proteins"/>
    <property type="match status" value="1"/>
</dbReference>
<name>A0A7R9Q6L6_9ACAR</name>
<accession>A0A7R9Q6L6</accession>
<dbReference type="PROSITE" id="PS50084">
    <property type="entry name" value="KH_TYPE_1"/>
    <property type="match status" value="1"/>
</dbReference>
<evidence type="ECO:0000256" key="6">
    <source>
        <dbReference type="ARBA" id="ARBA00031451"/>
    </source>
</evidence>
<dbReference type="OrthoDB" id="437922at2759"/>
<dbReference type="SUPFAM" id="SSF50249">
    <property type="entry name" value="Nucleic acid-binding proteins"/>
    <property type="match status" value="1"/>
</dbReference>
<dbReference type="NCBIfam" id="NF008805">
    <property type="entry name" value="PRK11824.1"/>
    <property type="match status" value="1"/>
</dbReference>
<dbReference type="SMART" id="SM00322">
    <property type="entry name" value="KH"/>
    <property type="match status" value="1"/>
</dbReference>
<evidence type="ECO:0000256" key="1">
    <source>
        <dbReference type="ARBA" id="ARBA00007404"/>
    </source>
</evidence>
<keyword evidence="5 7" id="KW-0694">RNA-binding</keyword>
<evidence type="ECO:0000256" key="7">
    <source>
        <dbReference type="PROSITE-ProRule" id="PRU00117"/>
    </source>
</evidence>
<dbReference type="InterPro" id="IPR001247">
    <property type="entry name" value="ExoRNase_PH_dom1"/>
</dbReference>
<organism evidence="9">
    <name type="scientific">Medioppia subpectinata</name>
    <dbReference type="NCBI Taxonomy" id="1979941"/>
    <lineage>
        <taxon>Eukaryota</taxon>
        <taxon>Metazoa</taxon>
        <taxon>Ecdysozoa</taxon>
        <taxon>Arthropoda</taxon>
        <taxon>Chelicerata</taxon>
        <taxon>Arachnida</taxon>
        <taxon>Acari</taxon>
        <taxon>Acariformes</taxon>
        <taxon>Sarcoptiformes</taxon>
        <taxon>Oribatida</taxon>
        <taxon>Brachypylina</taxon>
        <taxon>Oppioidea</taxon>
        <taxon>Oppiidae</taxon>
        <taxon>Medioppia</taxon>
    </lineage>
</organism>
<dbReference type="SUPFAM" id="SSF54791">
    <property type="entry name" value="Eukaryotic type KH-domain (KH-domain type I)"/>
    <property type="match status" value="1"/>
</dbReference>
<dbReference type="PANTHER" id="PTHR11252:SF0">
    <property type="entry name" value="POLYRIBONUCLEOTIDE NUCLEOTIDYLTRANSFERASE 1, MITOCHONDRIAL"/>
    <property type="match status" value="1"/>
</dbReference>
<dbReference type="SUPFAM" id="SSF54211">
    <property type="entry name" value="Ribosomal protein S5 domain 2-like"/>
    <property type="match status" value="2"/>
</dbReference>
<dbReference type="GO" id="GO:0000958">
    <property type="term" value="P:mitochondrial mRNA catabolic process"/>
    <property type="evidence" value="ECO:0007669"/>
    <property type="project" value="TreeGrafter"/>
</dbReference>
<evidence type="ECO:0000259" key="8">
    <source>
        <dbReference type="PROSITE" id="PS50126"/>
    </source>
</evidence>
<dbReference type="Pfam" id="PF01138">
    <property type="entry name" value="RNase_PH"/>
    <property type="match status" value="2"/>
</dbReference>
<dbReference type="Gene3D" id="3.30.230.70">
    <property type="entry name" value="GHMP Kinase, N-terminal domain"/>
    <property type="match status" value="2"/>
</dbReference>
<dbReference type="GO" id="GO:0005739">
    <property type="term" value="C:mitochondrion"/>
    <property type="evidence" value="ECO:0007669"/>
    <property type="project" value="TreeGrafter"/>
</dbReference>
<dbReference type="InterPro" id="IPR027408">
    <property type="entry name" value="PNPase/RNase_PH_dom_sf"/>
</dbReference>